<dbReference type="InterPro" id="IPR013830">
    <property type="entry name" value="SGNH_hydro"/>
</dbReference>
<evidence type="ECO:0000256" key="1">
    <source>
        <dbReference type="SAM" id="Phobius"/>
    </source>
</evidence>
<sequence length="236" mass="27466">MIPILIGVVIAVVLGWISYKVIIYYYMDYVHPFPSVDDTQSNALLISDSIGFGMLAMCRKKHLYRNILKEAYKDSFILYGLTVNGATLSRNNPRSIMDYVNWEKAVKHKYQMVFIQLGTNDSKNDVWHGEDQFISDLEELLNQVRRTSPQCKIVLIGPPPIYKVHNQDVYNYDMNREHLITIENLLQTYAQNHELQFVPMMDQTLNFKPCLKIDGVHPNKKGHRLIANQIIKYTKQ</sequence>
<dbReference type="GO" id="GO:0004622">
    <property type="term" value="F:phosphatidylcholine lysophospholipase activity"/>
    <property type="evidence" value="ECO:0007669"/>
    <property type="project" value="TreeGrafter"/>
</dbReference>
<keyword evidence="3" id="KW-0378">Hydrolase</keyword>
<reference evidence="3 4" key="1">
    <citation type="submission" date="2020-08" db="EMBL/GenBank/DDBJ databases">
        <title>Genome sequence of Erysipelothrix inopinata DSM 15511T.</title>
        <authorList>
            <person name="Hyun D.-W."/>
            <person name="Bae J.-W."/>
        </authorList>
    </citation>
    <scope>NUCLEOTIDE SEQUENCE [LARGE SCALE GENOMIC DNA]</scope>
    <source>
        <strain evidence="3 4">DSM 15511</strain>
    </source>
</reference>
<evidence type="ECO:0000313" key="3">
    <source>
        <dbReference type="EMBL" id="QNN60615.1"/>
    </source>
</evidence>
<dbReference type="PANTHER" id="PTHR30383:SF5">
    <property type="entry name" value="SGNH HYDROLASE-TYPE ESTERASE DOMAIN-CONTAINING PROTEIN"/>
    <property type="match status" value="1"/>
</dbReference>
<accession>A0A7G9RYE0</accession>
<dbReference type="EMBL" id="CP060715">
    <property type="protein sequence ID" value="QNN60615.1"/>
    <property type="molecule type" value="Genomic_DNA"/>
</dbReference>
<keyword evidence="4" id="KW-1185">Reference proteome</keyword>
<dbReference type="Pfam" id="PF13472">
    <property type="entry name" value="Lipase_GDSL_2"/>
    <property type="match status" value="1"/>
</dbReference>
<dbReference type="Proteomes" id="UP000515928">
    <property type="component" value="Chromosome"/>
</dbReference>
<dbReference type="RefSeq" id="WP_187533739.1">
    <property type="nucleotide sequence ID" value="NZ_CBCSHU010000005.1"/>
</dbReference>
<feature type="domain" description="SGNH hydrolase-type esterase" evidence="2">
    <location>
        <begin position="48"/>
        <end position="225"/>
    </location>
</feature>
<evidence type="ECO:0000313" key="4">
    <source>
        <dbReference type="Proteomes" id="UP000515928"/>
    </source>
</evidence>
<dbReference type="Gene3D" id="3.40.50.1110">
    <property type="entry name" value="SGNH hydrolase"/>
    <property type="match status" value="1"/>
</dbReference>
<keyword evidence="1" id="KW-0472">Membrane</keyword>
<dbReference type="PANTHER" id="PTHR30383">
    <property type="entry name" value="THIOESTERASE 1/PROTEASE 1/LYSOPHOSPHOLIPASE L1"/>
    <property type="match status" value="1"/>
</dbReference>
<gene>
    <name evidence="3" type="ORF">H9L01_09630</name>
</gene>
<dbReference type="AlphaFoldDB" id="A0A7G9RYE0"/>
<keyword evidence="1" id="KW-1133">Transmembrane helix</keyword>
<dbReference type="KEGG" id="eio:H9L01_09630"/>
<dbReference type="InterPro" id="IPR051532">
    <property type="entry name" value="Ester_Hydrolysis_Enzymes"/>
</dbReference>
<keyword evidence="1" id="KW-0812">Transmembrane</keyword>
<dbReference type="InterPro" id="IPR036514">
    <property type="entry name" value="SGNH_hydro_sf"/>
</dbReference>
<dbReference type="SUPFAM" id="SSF52266">
    <property type="entry name" value="SGNH hydrolase"/>
    <property type="match status" value="1"/>
</dbReference>
<evidence type="ECO:0000259" key="2">
    <source>
        <dbReference type="Pfam" id="PF13472"/>
    </source>
</evidence>
<protein>
    <submittedName>
        <fullName evidence="3">SGNH/GDSL hydrolase family protein</fullName>
    </submittedName>
</protein>
<organism evidence="3 4">
    <name type="scientific">Erysipelothrix inopinata</name>
    <dbReference type="NCBI Taxonomy" id="225084"/>
    <lineage>
        <taxon>Bacteria</taxon>
        <taxon>Bacillati</taxon>
        <taxon>Bacillota</taxon>
        <taxon>Erysipelotrichia</taxon>
        <taxon>Erysipelotrichales</taxon>
        <taxon>Erysipelotrichaceae</taxon>
        <taxon>Erysipelothrix</taxon>
    </lineage>
</organism>
<proteinExistence type="predicted"/>
<name>A0A7G9RYE0_9FIRM</name>
<feature type="transmembrane region" description="Helical" evidence="1">
    <location>
        <begin position="5"/>
        <end position="27"/>
    </location>
</feature>
<dbReference type="CDD" id="cd00229">
    <property type="entry name" value="SGNH_hydrolase"/>
    <property type="match status" value="1"/>
</dbReference>